<dbReference type="AlphaFoldDB" id="A0A0U3PIM5"/>
<dbReference type="PANTHER" id="PTHR33204:SF18">
    <property type="entry name" value="TRANSCRIPTIONAL REGULATORY PROTEIN"/>
    <property type="match status" value="1"/>
</dbReference>
<dbReference type="SUPFAM" id="SSF46785">
    <property type="entry name" value="Winged helix' DNA-binding domain"/>
    <property type="match status" value="1"/>
</dbReference>
<accession>A0A1H5LGA9</accession>
<dbReference type="InterPro" id="IPR002577">
    <property type="entry name" value="HTH_HxlR"/>
</dbReference>
<sequence length="157" mass="17004">MNALDSQCGIARSLGVLSDSWSFLLLREALFGKRTFAQFRDSLGIASDVLSTRLNTLVEHGVLEKVPYQEQGHRTRDAYELTAAGNELKLVLVAMQQWGDANVPRGPGVSMRPVTRDGQERVRAVLVGARGQNVGHGDVDFVRVGDTDEAPAGPSES</sequence>
<dbReference type="InterPro" id="IPR036388">
    <property type="entry name" value="WH-like_DNA-bd_sf"/>
</dbReference>
<proteinExistence type="predicted"/>
<gene>
    <name evidence="2" type="ORF">SAMN04489740_2448</name>
</gene>
<evidence type="ECO:0000313" key="2">
    <source>
        <dbReference type="EMBL" id="SEE76024.1"/>
    </source>
</evidence>
<protein>
    <submittedName>
        <fullName evidence="2">DNA-binding transcriptional regulator, HxlR family</fullName>
    </submittedName>
</protein>
<evidence type="ECO:0000256" key="1">
    <source>
        <dbReference type="SAM" id="MobiDB-lite"/>
    </source>
</evidence>
<dbReference type="PANTHER" id="PTHR33204">
    <property type="entry name" value="TRANSCRIPTIONAL REGULATOR, MARR FAMILY"/>
    <property type="match status" value="1"/>
</dbReference>
<dbReference type="KEGG" id="arw:MB46_00470"/>
<dbReference type="Gene3D" id="1.10.10.10">
    <property type="entry name" value="Winged helix-like DNA-binding domain superfamily/Winged helix DNA-binding domain"/>
    <property type="match status" value="1"/>
</dbReference>
<reference evidence="2 3" key="1">
    <citation type="submission" date="2016-10" db="EMBL/GenBank/DDBJ databases">
        <authorList>
            <person name="de Groot N.N."/>
        </authorList>
    </citation>
    <scope>NUCLEOTIDE SEQUENCE [LARGE SCALE GENOMIC DNA]</scope>
    <source>
        <strain evidence="2 3">DSM 22274</strain>
    </source>
</reference>
<dbReference type="eggNOG" id="COG1733">
    <property type="taxonomic scope" value="Bacteria"/>
</dbReference>
<name>A0A0U3PIM5_9MICC</name>
<organism evidence="2 3">
    <name type="scientific">Arthrobacter alpinus</name>
    <dbReference type="NCBI Taxonomy" id="656366"/>
    <lineage>
        <taxon>Bacteria</taxon>
        <taxon>Bacillati</taxon>
        <taxon>Actinomycetota</taxon>
        <taxon>Actinomycetes</taxon>
        <taxon>Micrococcales</taxon>
        <taxon>Micrococcaceae</taxon>
        <taxon>Arthrobacter</taxon>
    </lineage>
</organism>
<feature type="compositionally biased region" description="Basic and acidic residues" evidence="1">
    <location>
        <begin position="137"/>
        <end position="146"/>
    </location>
</feature>
<dbReference type="Pfam" id="PF01638">
    <property type="entry name" value="HxlR"/>
    <property type="match status" value="1"/>
</dbReference>
<feature type="region of interest" description="Disordered" evidence="1">
    <location>
        <begin position="137"/>
        <end position="157"/>
    </location>
</feature>
<accession>A0A0U3PIM5</accession>
<dbReference type="Proteomes" id="UP000182725">
    <property type="component" value="Unassembled WGS sequence"/>
</dbReference>
<dbReference type="PROSITE" id="PS51118">
    <property type="entry name" value="HTH_HXLR"/>
    <property type="match status" value="1"/>
</dbReference>
<keyword evidence="2" id="KW-0238">DNA-binding</keyword>
<dbReference type="GO" id="GO:0003677">
    <property type="term" value="F:DNA binding"/>
    <property type="evidence" value="ECO:0007669"/>
    <property type="project" value="UniProtKB-KW"/>
</dbReference>
<dbReference type="InterPro" id="IPR036390">
    <property type="entry name" value="WH_DNA-bd_sf"/>
</dbReference>
<evidence type="ECO:0000313" key="3">
    <source>
        <dbReference type="Proteomes" id="UP000182725"/>
    </source>
</evidence>
<dbReference type="EMBL" id="FNTV01000001">
    <property type="protein sequence ID" value="SEE76024.1"/>
    <property type="molecule type" value="Genomic_DNA"/>
</dbReference>